<evidence type="ECO:0000313" key="2">
    <source>
        <dbReference type="Proteomes" id="UP000182190"/>
    </source>
</evidence>
<dbReference type="EMBL" id="CZCS02000193">
    <property type="protein sequence ID" value="VXD20622.1"/>
    <property type="molecule type" value="Genomic_DNA"/>
</dbReference>
<accession>A0A7Z9DZR1</accession>
<dbReference type="AlphaFoldDB" id="A0A7Z9DZR1"/>
<dbReference type="Proteomes" id="UP000182190">
    <property type="component" value="Unassembled WGS sequence"/>
</dbReference>
<sequence>MQQMYYQLSPGVAEYINQKPRIKRFVRGQLESLATWMRNQGITKN</sequence>
<gene>
    <name evidence="1" type="ORF">PL9631_520040</name>
</gene>
<keyword evidence="2" id="KW-1185">Reference proteome</keyword>
<organism evidence="1 2">
    <name type="scientific">Planktothrix paucivesiculata PCC 9631</name>
    <dbReference type="NCBI Taxonomy" id="671071"/>
    <lineage>
        <taxon>Bacteria</taxon>
        <taxon>Bacillati</taxon>
        <taxon>Cyanobacteriota</taxon>
        <taxon>Cyanophyceae</taxon>
        <taxon>Oscillatoriophycideae</taxon>
        <taxon>Oscillatoriales</taxon>
        <taxon>Microcoleaceae</taxon>
        <taxon>Planktothrix</taxon>
    </lineage>
</organism>
<name>A0A7Z9DZR1_9CYAN</name>
<proteinExistence type="predicted"/>
<comment type="caution">
    <text evidence="1">The sequence shown here is derived from an EMBL/GenBank/DDBJ whole genome shotgun (WGS) entry which is preliminary data.</text>
</comment>
<protein>
    <submittedName>
        <fullName evidence="1">Uncharacterized protein</fullName>
    </submittedName>
</protein>
<evidence type="ECO:0000313" key="1">
    <source>
        <dbReference type="EMBL" id="VXD20622.1"/>
    </source>
</evidence>
<reference evidence="1" key="1">
    <citation type="submission" date="2019-10" db="EMBL/GenBank/DDBJ databases">
        <authorList>
            <consortium name="Genoscope - CEA"/>
            <person name="William W."/>
        </authorList>
    </citation>
    <scope>NUCLEOTIDE SEQUENCE [LARGE SCALE GENOMIC DNA]</scope>
    <source>
        <strain evidence="1">BBR_PRJEB10994</strain>
    </source>
</reference>